<keyword evidence="8 11" id="KW-1133">Transmembrane helix</keyword>
<feature type="domain" description="BAP29/BAP31 transmembrane" evidence="13">
    <location>
        <begin position="1"/>
        <end position="134"/>
    </location>
</feature>
<feature type="transmembrane region" description="Helical" evidence="11">
    <location>
        <begin position="7"/>
        <end position="28"/>
    </location>
</feature>
<evidence type="ECO:0000256" key="4">
    <source>
        <dbReference type="ARBA" id="ARBA00022692"/>
    </source>
</evidence>
<evidence type="ECO:0000256" key="1">
    <source>
        <dbReference type="ARBA" id="ARBA00004477"/>
    </source>
</evidence>
<keyword evidence="7 11" id="KW-0653">Protein transport</keyword>
<evidence type="ECO:0000256" key="12">
    <source>
        <dbReference type="SAM" id="Coils"/>
    </source>
</evidence>
<evidence type="ECO:0000256" key="7">
    <source>
        <dbReference type="ARBA" id="ARBA00022927"/>
    </source>
</evidence>
<keyword evidence="3 11" id="KW-0813">Transport</keyword>
<dbReference type="Gene3D" id="1.20.5.110">
    <property type="match status" value="1"/>
</dbReference>
<evidence type="ECO:0000259" key="13">
    <source>
        <dbReference type="Pfam" id="PF05529"/>
    </source>
</evidence>
<reference evidence="15 16" key="1">
    <citation type="submission" date="2024-08" db="EMBL/GenBank/DDBJ databases">
        <authorList>
            <person name="Will J Nash"/>
            <person name="Angela Man"/>
            <person name="Seanna McTaggart"/>
            <person name="Kendall Baker"/>
            <person name="Tom Barker"/>
            <person name="Leah Catchpole"/>
            <person name="Alex Durrant"/>
            <person name="Karim Gharbi"/>
            <person name="Naomi Irish"/>
            <person name="Gemy Kaithakottil"/>
            <person name="Debby Ku"/>
            <person name="Aaliyah Providence"/>
            <person name="Felix Shaw"/>
            <person name="David Swarbreck"/>
            <person name="Chris Watkins"/>
            <person name="Ann M. McCartney"/>
            <person name="Giulio Formenti"/>
            <person name="Alice Mouton"/>
            <person name="Noel Vella"/>
            <person name="Bjorn M von Reumont"/>
            <person name="Adriana Vella"/>
            <person name="Wilfried Haerty"/>
        </authorList>
    </citation>
    <scope>NUCLEOTIDE SEQUENCE [LARGE SCALE GENOMIC DNA]</scope>
</reference>
<dbReference type="InterPro" id="IPR041672">
    <property type="entry name" value="Bap31/Bap29_C"/>
</dbReference>
<evidence type="ECO:0000259" key="14">
    <source>
        <dbReference type="Pfam" id="PF18035"/>
    </source>
</evidence>
<keyword evidence="16" id="KW-1185">Reference proteome</keyword>
<evidence type="ECO:0000256" key="10">
    <source>
        <dbReference type="ARBA" id="ARBA00023136"/>
    </source>
</evidence>
<comment type="function">
    <text evidence="11">May play a role in anterograde transport of membrane proteins from the endoplasmic reticulum to the Golgi.</text>
</comment>
<keyword evidence="4 11" id="KW-0812">Transmembrane</keyword>
<dbReference type="InterPro" id="IPR008417">
    <property type="entry name" value="BAP29/BAP31"/>
</dbReference>
<dbReference type="Proteomes" id="UP001642520">
    <property type="component" value="Unassembled WGS sequence"/>
</dbReference>
<keyword evidence="9 12" id="KW-0175">Coiled coil</keyword>
<feature type="coiled-coil region" evidence="12">
    <location>
        <begin position="164"/>
        <end position="219"/>
    </location>
</feature>
<accession>A0ABP1N8M6</accession>
<evidence type="ECO:0000256" key="5">
    <source>
        <dbReference type="ARBA" id="ARBA00022824"/>
    </source>
</evidence>
<comment type="subcellular location">
    <subcellularLocation>
        <location evidence="1 11">Endoplasmic reticulum membrane</location>
        <topology evidence="1 11">Multi-pass membrane protein</topology>
    </subcellularLocation>
</comment>
<evidence type="ECO:0000256" key="8">
    <source>
        <dbReference type="ARBA" id="ARBA00022989"/>
    </source>
</evidence>
<proteinExistence type="inferred from homology"/>
<dbReference type="PANTHER" id="PTHR12701:SF20">
    <property type="entry name" value="ENDOPLASMIC RETICULUM TRANSMEMBRANE PROTEIN"/>
    <property type="match status" value="1"/>
</dbReference>
<organism evidence="15 16">
    <name type="scientific">Xylocopa violacea</name>
    <name type="common">Violet carpenter bee</name>
    <name type="synonym">Apis violacea</name>
    <dbReference type="NCBI Taxonomy" id="135666"/>
    <lineage>
        <taxon>Eukaryota</taxon>
        <taxon>Metazoa</taxon>
        <taxon>Ecdysozoa</taxon>
        <taxon>Arthropoda</taxon>
        <taxon>Hexapoda</taxon>
        <taxon>Insecta</taxon>
        <taxon>Pterygota</taxon>
        <taxon>Neoptera</taxon>
        <taxon>Endopterygota</taxon>
        <taxon>Hymenoptera</taxon>
        <taxon>Apocrita</taxon>
        <taxon>Aculeata</taxon>
        <taxon>Apoidea</taxon>
        <taxon>Anthophila</taxon>
        <taxon>Apidae</taxon>
        <taxon>Xylocopa</taxon>
        <taxon>Xylocopa</taxon>
    </lineage>
</organism>
<keyword evidence="10 11" id="KW-0472">Membrane</keyword>
<evidence type="ECO:0000256" key="3">
    <source>
        <dbReference type="ARBA" id="ARBA00022448"/>
    </source>
</evidence>
<dbReference type="InterPro" id="IPR040463">
    <property type="entry name" value="BAP29/BAP31_N"/>
</dbReference>
<gene>
    <name evidence="15" type="ORF">XYLVIOL_LOCUS2643</name>
</gene>
<evidence type="ECO:0000256" key="2">
    <source>
        <dbReference type="ARBA" id="ARBA00007956"/>
    </source>
</evidence>
<evidence type="ECO:0000256" key="6">
    <source>
        <dbReference type="ARBA" id="ARBA00022892"/>
    </source>
</evidence>
<dbReference type="Pfam" id="PF05529">
    <property type="entry name" value="Bap31"/>
    <property type="match status" value="1"/>
</dbReference>
<feature type="domain" description="Bap31/Bap29 cytoplasmic coiled-coil" evidence="14">
    <location>
        <begin position="185"/>
        <end position="233"/>
    </location>
</feature>
<feature type="transmembrane region" description="Helical" evidence="11">
    <location>
        <begin position="102"/>
        <end position="122"/>
    </location>
</feature>
<dbReference type="EMBL" id="CAXAJV020001288">
    <property type="protein sequence ID" value="CAL7937345.1"/>
    <property type="molecule type" value="Genomic_DNA"/>
</dbReference>
<feature type="transmembrane region" description="Helical" evidence="11">
    <location>
        <begin position="48"/>
        <end position="67"/>
    </location>
</feature>
<evidence type="ECO:0000256" key="11">
    <source>
        <dbReference type="RuleBase" id="RU367026"/>
    </source>
</evidence>
<dbReference type="PANTHER" id="PTHR12701">
    <property type="entry name" value="BCR-ASSOCIATED PROTEIN, BAP"/>
    <property type="match status" value="1"/>
</dbReference>
<keyword evidence="6 11" id="KW-0931">ER-Golgi transport</keyword>
<evidence type="ECO:0000313" key="15">
    <source>
        <dbReference type="EMBL" id="CAL7937345.1"/>
    </source>
</evidence>
<name>A0ABP1N8M6_XYLVO</name>
<evidence type="ECO:0000313" key="16">
    <source>
        <dbReference type="Proteomes" id="UP001642520"/>
    </source>
</evidence>
<evidence type="ECO:0000256" key="9">
    <source>
        <dbReference type="ARBA" id="ARBA00023054"/>
    </source>
</evidence>
<dbReference type="Pfam" id="PF18035">
    <property type="entry name" value="Bap31_Bap29_C"/>
    <property type="match status" value="1"/>
</dbReference>
<comment type="caution">
    <text evidence="15">The sequence shown here is derived from an EMBL/GenBank/DDBJ whole genome shotgun (WGS) entry which is preliminary data.</text>
</comment>
<protein>
    <recommendedName>
        <fullName evidence="11">Endoplasmic reticulum transmembrane protein</fullName>
    </recommendedName>
</protein>
<sequence length="233" mass="26513">MSLQWTLIAGFLYTEIVVVLLLVLPIISPTRWQKLFKSKLLKSLSNQASIYFLFLIGILVLFLLDAIREMRKYSMVGEHAEHAHLDAEMQGNMRLFRAQRNFYISGFALFLSLVIRRLVILISAQATLLAQSEAAMRQAQSATTTAKSLLSQKTIGESAQNDSNEAHDKVLSEWKNQIKELQVKNQELENQLIREKKDKEAIKSQAESLAKEYDRLNDEHAKCVQSSGDKKSD</sequence>
<comment type="similarity">
    <text evidence="2 11">Belongs to the BCAP29/BCAP31 family.</text>
</comment>
<keyword evidence="5 11" id="KW-0256">Endoplasmic reticulum</keyword>